<dbReference type="Proteomes" id="UP001301958">
    <property type="component" value="Unassembled WGS sequence"/>
</dbReference>
<keyword evidence="1" id="KW-0732">Signal</keyword>
<keyword evidence="3" id="KW-1185">Reference proteome</keyword>
<gene>
    <name evidence="2" type="ORF">QBC38DRAFT_445299</name>
</gene>
<dbReference type="EMBL" id="MU865361">
    <property type="protein sequence ID" value="KAK4225686.1"/>
    <property type="molecule type" value="Genomic_DNA"/>
</dbReference>
<dbReference type="AlphaFoldDB" id="A0AAN7BLV0"/>
<feature type="signal peptide" evidence="1">
    <location>
        <begin position="1"/>
        <end position="18"/>
    </location>
</feature>
<reference evidence="2" key="1">
    <citation type="journal article" date="2023" name="Mol. Phylogenet. Evol.">
        <title>Genome-scale phylogeny and comparative genomics of the fungal order Sordariales.</title>
        <authorList>
            <person name="Hensen N."/>
            <person name="Bonometti L."/>
            <person name="Westerberg I."/>
            <person name="Brannstrom I.O."/>
            <person name="Guillou S."/>
            <person name="Cros-Aarteil S."/>
            <person name="Calhoun S."/>
            <person name="Haridas S."/>
            <person name="Kuo A."/>
            <person name="Mondo S."/>
            <person name="Pangilinan J."/>
            <person name="Riley R."/>
            <person name="LaButti K."/>
            <person name="Andreopoulos B."/>
            <person name="Lipzen A."/>
            <person name="Chen C."/>
            <person name="Yan M."/>
            <person name="Daum C."/>
            <person name="Ng V."/>
            <person name="Clum A."/>
            <person name="Steindorff A."/>
            <person name="Ohm R.A."/>
            <person name="Martin F."/>
            <person name="Silar P."/>
            <person name="Natvig D.O."/>
            <person name="Lalanne C."/>
            <person name="Gautier V."/>
            <person name="Ament-Velasquez S.L."/>
            <person name="Kruys A."/>
            <person name="Hutchinson M.I."/>
            <person name="Powell A.J."/>
            <person name="Barry K."/>
            <person name="Miller A.N."/>
            <person name="Grigoriev I.V."/>
            <person name="Debuchy R."/>
            <person name="Gladieux P."/>
            <person name="Hiltunen Thoren M."/>
            <person name="Johannesson H."/>
        </authorList>
    </citation>
    <scope>NUCLEOTIDE SEQUENCE</scope>
    <source>
        <strain evidence="2">CBS 990.96</strain>
    </source>
</reference>
<evidence type="ECO:0000256" key="1">
    <source>
        <dbReference type="SAM" id="SignalP"/>
    </source>
</evidence>
<reference evidence="2" key="2">
    <citation type="submission" date="2023-05" db="EMBL/GenBank/DDBJ databases">
        <authorList>
            <consortium name="Lawrence Berkeley National Laboratory"/>
            <person name="Steindorff A."/>
            <person name="Hensen N."/>
            <person name="Bonometti L."/>
            <person name="Westerberg I."/>
            <person name="Brannstrom I.O."/>
            <person name="Guillou S."/>
            <person name="Cros-Aarteil S."/>
            <person name="Calhoun S."/>
            <person name="Haridas S."/>
            <person name="Kuo A."/>
            <person name="Mondo S."/>
            <person name="Pangilinan J."/>
            <person name="Riley R."/>
            <person name="Labutti K."/>
            <person name="Andreopoulos B."/>
            <person name="Lipzen A."/>
            <person name="Chen C."/>
            <person name="Yanf M."/>
            <person name="Daum C."/>
            <person name="Ng V."/>
            <person name="Clum A."/>
            <person name="Ohm R."/>
            <person name="Martin F."/>
            <person name="Silar P."/>
            <person name="Natvig D."/>
            <person name="Lalanne C."/>
            <person name="Gautier V."/>
            <person name="Ament-Velasquez S.L."/>
            <person name="Kruys A."/>
            <person name="Hutchinson M.I."/>
            <person name="Powell A.J."/>
            <person name="Barry K."/>
            <person name="Miller A.N."/>
            <person name="Grigoriev I.V."/>
            <person name="Debuchy R."/>
            <person name="Gladieux P."/>
            <person name="Thoren M.H."/>
            <person name="Johannesson H."/>
        </authorList>
    </citation>
    <scope>NUCLEOTIDE SEQUENCE</scope>
    <source>
        <strain evidence="2">CBS 990.96</strain>
    </source>
</reference>
<feature type="chain" id="PRO_5043048906" evidence="1">
    <location>
        <begin position="19"/>
        <end position="102"/>
    </location>
</feature>
<evidence type="ECO:0000313" key="3">
    <source>
        <dbReference type="Proteomes" id="UP001301958"/>
    </source>
</evidence>
<accession>A0AAN7BLV0</accession>
<name>A0AAN7BLV0_9PEZI</name>
<evidence type="ECO:0000313" key="2">
    <source>
        <dbReference type="EMBL" id="KAK4225686.1"/>
    </source>
</evidence>
<comment type="caution">
    <text evidence="2">The sequence shown here is derived from an EMBL/GenBank/DDBJ whole genome shotgun (WGS) entry which is preliminary data.</text>
</comment>
<sequence>MKFSSIFALALLGASAEAVSMKACSSKDMNGSCTTKTSNGKSTGTFKSYKFTASTNKCVKICNSCDSLGWRCQSYSNNDISFNKFIVFDWANGNGPDNASCC</sequence>
<proteinExistence type="predicted"/>
<protein>
    <submittedName>
        <fullName evidence="2">Uncharacterized protein</fullName>
    </submittedName>
</protein>
<organism evidence="2 3">
    <name type="scientific">Podospora fimiseda</name>
    <dbReference type="NCBI Taxonomy" id="252190"/>
    <lineage>
        <taxon>Eukaryota</taxon>
        <taxon>Fungi</taxon>
        <taxon>Dikarya</taxon>
        <taxon>Ascomycota</taxon>
        <taxon>Pezizomycotina</taxon>
        <taxon>Sordariomycetes</taxon>
        <taxon>Sordariomycetidae</taxon>
        <taxon>Sordariales</taxon>
        <taxon>Podosporaceae</taxon>
        <taxon>Podospora</taxon>
    </lineage>
</organism>